<feature type="region of interest" description="Disordered" evidence="1">
    <location>
        <begin position="80"/>
        <end position="100"/>
    </location>
</feature>
<organism evidence="2 3">
    <name type="scientific">Eumeta variegata</name>
    <name type="common">Bagworm moth</name>
    <name type="synonym">Eumeta japonica</name>
    <dbReference type="NCBI Taxonomy" id="151549"/>
    <lineage>
        <taxon>Eukaryota</taxon>
        <taxon>Metazoa</taxon>
        <taxon>Ecdysozoa</taxon>
        <taxon>Arthropoda</taxon>
        <taxon>Hexapoda</taxon>
        <taxon>Insecta</taxon>
        <taxon>Pterygota</taxon>
        <taxon>Neoptera</taxon>
        <taxon>Endopterygota</taxon>
        <taxon>Lepidoptera</taxon>
        <taxon>Glossata</taxon>
        <taxon>Ditrysia</taxon>
        <taxon>Tineoidea</taxon>
        <taxon>Psychidae</taxon>
        <taxon>Oiketicinae</taxon>
        <taxon>Eumeta</taxon>
    </lineage>
</organism>
<dbReference type="EMBL" id="BGZK01001426">
    <property type="protein sequence ID" value="GBP79717.1"/>
    <property type="molecule type" value="Genomic_DNA"/>
</dbReference>
<accession>A0A4C1YZ93</accession>
<comment type="caution">
    <text evidence="2">The sequence shown here is derived from an EMBL/GenBank/DDBJ whole genome shotgun (WGS) entry which is preliminary data.</text>
</comment>
<gene>
    <name evidence="2" type="ORF">EVAR_34842_1</name>
</gene>
<keyword evidence="3" id="KW-1185">Reference proteome</keyword>
<reference evidence="2 3" key="1">
    <citation type="journal article" date="2019" name="Commun. Biol.">
        <title>The bagworm genome reveals a unique fibroin gene that provides high tensile strength.</title>
        <authorList>
            <person name="Kono N."/>
            <person name="Nakamura H."/>
            <person name="Ohtoshi R."/>
            <person name="Tomita M."/>
            <person name="Numata K."/>
            <person name="Arakawa K."/>
        </authorList>
    </citation>
    <scope>NUCLEOTIDE SEQUENCE [LARGE SCALE GENOMIC DNA]</scope>
</reference>
<name>A0A4C1YZ93_EUMVA</name>
<evidence type="ECO:0000313" key="3">
    <source>
        <dbReference type="Proteomes" id="UP000299102"/>
    </source>
</evidence>
<dbReference type="AlphaFoldDB" id="A0A4C1YZ93"/>
<protein>
    <submittedName>
        <fullName evidence="2">Uncharacterized protein</fullName>
    </submittedName>
</protein>
<evidence type="ECO:0000313" key="2">
    <source>
        <dbReference type="EMBL" id="GBP79717.1"/>
    </source>
</evidence>
<dbReference type="Proteomes" id="UP000299102">
    <property type="component" value="Unassembled WGS sequence"/>
</dbReference>
<sequence>MDRRSPTAQSGRHGYCHRPCFATQHMTKGRCRKSLPERRTSGEKKRVMDIRIAHGRLRRPTVNLAVLRIEVESSHAAIGGGMLTSRKKPPRVVATPSADT</sequence>
<proteinExistence type="predicted"/>
<evidence type="ECO:0000256" key="1">
    <source>
        <dbReference type="SAM" id="MobiDB-lite"/>
    </source>
</evidence>